<feature type="signal peptide" evidence="2">
    <location>
        <begin position="1"/>
        <end position="22"/>
    </location>
</feature>
<dbReference type="HOGENOM" id="CLU_1848783_0_0_1"/>
<accession>F0WZ91</accession>
<protein>
    <submittedName>
        <fullName evidence="3">AlNc14C417G11497 protein</fullName>
    </submittedName>
</protein>
<gene>
    <name evidence="3" type="primary">AlNc14C417G11497</name>
    <name evidence="3" type="ORF">ALNC14_129520</name>
</gene>
<organism evidence="3">
    <name type="scientific">Albugo laibachii Nc14</name>
    <dbReference type="NCBI Taxonomy" id="890382"/>
    <lineage>
        <taxon>Eukaryota</taxon>
        <taxon>Sar</taxon>
        <taxon>Stramenopiles</taxon>
        <taxon>Oomycota</taxon>
        <taxon>Peronosporomycetes</taxon>
        <taxon>Albuginales</taxon>
        <taxon>Albuginaceae</taxon>
        <taxon>Albugo</taxon>
    </lineage>
</organism>
<keyword evidence="2" id="KW-0732">Signal</keyword>
<feature type="chain" id="PRO_5003261832" evidence="2">
    <location>
        <begin position="23"/>
        <end position="139"/>
    </location>
</feature>
<evidence type="ECO:0000313" key="3">
    <source>
        <dbReference type="EMBL" id="CCA26808.1"/>
    </source>
</evidence>
<reference evidence="3" key="2">
    <citation type="submission" date="2011-02" db="EMBL/GenBank/DDBJ databases">
        <authorList>
            <person name="MacLean D."/>
        </authorList>
    </citation>
    <scope>NUCLEOTIDE SEQUENCE</scope>
</reference>
<sequence>MIRFTTRNLAIIGFFLIDSSQQNPPEGATPEPTPSQSRNGFERFGPPFTILTKTINNHYGLKGYSKVKHSHYMSMVLMLMDRYGERITSLSSIVKDQDKAVPSEFPREHEWIKLSTSGLVPEFYRYIFEAQSKELFEKH</sequence>
<reference evidence="3" key="1">
    <citation type="journal article" date="2011" name="PLoS Biol.">
        <title>Gene gain and loss during evolution of obligate parasitism in the white rust pathogen of Arabidopsis thaliana.</title>
        <authorList>
            <person name="Kemen E."/>
            <person name="Gardiner A."/>
            <person name="Schultz-Larsen T."/>
            <person name="Kemen A.C."/>
            <person name="Balmuth A.L."/>
            <person name="Robert-Seilaniantz A."/>
            <person name="Bailey K."/>
            <person name="Holub E."/>
            <person name="Studholme D.J."/>
            <person name="Maclean D."/>
            <person name="Jones J.D."/>
        </authorList>
    </citation>
    <scope>NUCLEOTIDE SEQUENCE</scope>
</reference>
<evidence type="ECO:0000256" key="2">
    <source>
        <dbReference type="SAM" id="SignalP"/>
    </source>
</evidence>
<dbReference type="EMBL" id="FR824460">
    <property type="protein sequence ID" value="CCA26808.1"/>
    <property type="molecule type" value="Genomic_DNA"/>
</dbReference>
<evidence type="ECO:0000256" key="1">
    <source>
        <dbReference type="SAM" id="MobiDB-lite"/>
    </source>
</evidence>
<dbReference type="AlphaFoldDB" id="F0WZ91"/>
<name>F0WZ91_9STRA</name>
<proteinExistence type="predicted"/>
<feature type="region of interest" description="Disordered" evidence="1">
    <location>
        <begin position="20"/>
        <end position="43"/>
    </location>
</feature>